<reference evidence="6" key="1">
    <citation type="submission" date="2005-09" db="EMBL/GenBank/DDBJ databases">
        <title>Annotation of the Aspergillus terreus NIH2624 genome.</title>
        <authorList>
            <person name="Birren B.W."/>
            <person name="Lander E.S."/>
            <person name="Galagan J.E."/>
            <person name="Nusbaum C."/>
            <person name="Devon K."/>
            <person name="Henn M."/>
            <person name="Ma L.-J."/>
            <person name="Jaffe D.B."/>
            <person name="Butler J."/>
            <person name="Alvarez P."/>
            <person name="Gnerre S."/>
            <person name="Grabherr M."/>
            <person name="Kleber M."/>
            <person name="Mauceli E.W."/>
            <person name="Brockman W."/>
            <person name="Rounsley S."/>
            <person name="Young S.K."/>
            <person name="LaButti K."/>
            <person name="Pushparaj V."/>
            <person name="DeCaprio D."/>
            <person name="Crawford M."/>
            <person name="Koehrsen M."/>
            <person name="Engels R."/>
            <person name="Montgomery P."/>
            <person name="Pearson M."/>
            <person name="Howarth C."/>
            <person name="Larson L."/>
            <person name="Luoma S."/>
            <person name="White J."/>
            <person name="Alvarado L."/>
            <person name="Kodira C.D."/>
            <person name="Zeng Q."/>
            <person name="Oleary S."/>
            <person name="Yandava C."/>
            <person name="Denning D.W."/>
            <person name="Nierman W.C."/>
            <person name="Milne T."/>
            <person name="Madden K."/>
        </authorList>
    </citation>
    <scope>NUCLEOTIDE SEQUENCE [LARGE SCALE GENOMIC DNA]</scope>
    <source>
        <strain evidence="6">NIH 2624 / FGSC A1156</strain>
    </source>
</reference>
<dbReference type="InterPro" id="IPR002099">
    <property type="entry name" value="MutL/Mlh/PMS"/>
</dbReference>
<feature type="compositionally biased region" description="Polar residues" evidence="3">
    <location>
        <begin position="573"/>
        <end position="594"/>
    </location>
</feature>
<dbReference type="OrthoDB" id="10263226at2759"/>
<evidence type="ECO:0000256" key="2">
    <source>
        <dbReference type="ARBA" id="ARBA00022763"/>
    </source>
</evidence>
<dbReference type="PROSITE" id="PS00058">
    <property type="entry name" value="DNA_MISMATCH_REPAIR_1"/>
    <property type="match status" value="1"/>
</dbReference>
<feature type="compositionally biased region" description="Polar residues" evidence="3">
    <location>
        <begin position="506"/>
        <end position="525"/>
    </location>
</feature>
<dbReference type="InterPro" id="IPR020568">
    <property type="entry name" value="Ribosomal_Su5_D2-typ_SF"/>
</dbReference>
<protein>
    <recommendedName>
        <fullName evidence="4">DNA mismatch repair protein S5 domain-containing protein</fullName>
    </recommendedName>
</protein>
<dbReference type="InterPro" id="IPR014762">
    <property type="entry name" value="DNA_mismatch_repair_CS"/>
</dbReference>
<dbReference type="HOGENOM" id="CLU_410465_0_0_1"/>
<dbReference type="PANTHER" id="PTHR10073">
    <property type="entry name" value="DNA MISMATCH REPAIR PROTEIN MLH, PMS, MUTL"/>
    <property type="match status" value="1"/>
</dbReference>
<dbReference type="SUPFAM" id="SSF55874">
    <property type="entry name" value="ATPase domain of HSP90 chaperone/DNA topoisomerase II/histidine kinase"/>
    <property type="match status" value="1"/>
</dbReference>
<dbReference type="VEuPathDB" id="FungiDB:ATEG_07769"/>
<feature type="region of interest" description="Disordered" evidence="3">
    <location>
        <begin position="444"/>
        <end position="548"/>
    </location>
</feature>
<evidence type="ECO:0000259" key="4">
    <source>
        <dbReference type="SMART" id="SM01340"/>
    </source>
</evidence>
<dbReference type="GO" id="GO:0006298">
    <property type="term" value="P:mismatch repair"/>
    <property type="evidence" value="ECO:0007669"/>
    <property type="project" value="InterPro"/>
</dbReference>
<dbReference type="eggNOG" id="KOG1979">
    <property type="taxonomic scope" value="Eukaryota"/>
</dbReference>
<dbReference type="GO" id="GO:0061982">
    <property type="term" value="P:meiosis I cell cycle process"/>
    <property type="evidence" value="ECO:0007669"/>
    <property type="project" value="UniProtKB-ARBA"/>
</dbReference>
<keyword evidence="2" id="KW-0227">DNA damage</keyword>
<dbReference type="GO" id="GO:0005524">
    <property type="term" value="F:ATP binding"/>
    <property type="evidence" value="ECO:0007669"/>
    <property type="project" value="InterPro"/>
</dbReference>
<dbReference type="PANTHER" id="PTHR10073:SF41">
    <property type="entry name" value="MISMATCH REPAIR PROTEIN, PUTATIVE (AFU_ORTHOLOGUE AFUA_8G05820)-RELATED"/>
    <property type="match status" value="1"/>
</dbReference>
<dbReference type="RefSeq" id="XP_001216390.1">
    <property type="nucleotide sequence ID" value="XM_001216390.1"/>
</dbReference>
<dbReference type="InterPro" id="IPR003594">
    <property type="entry name" value="HATPase_dom"/>
</dbReference>
<feature type="compositionally biased region" description="Low complexity" evidence="3">
    <location>
        <begin position="396"/>
        <end position="406"/>
    </location>
</feature>
<feature type="region of interest" description="Disordered" evidence="3">
    <location>
        <begin position="561"/>
        <end position="603"/>
    </location>
</feature>
<dbReference type="InterPro" id="IPR013507">
    <property type="entry name" value="DNA_mismatch_S5_2-like"/>
</dbReference>
<feature type="domain" description="DNA mismatch repair protein S5" evidence="4">
    <location>
        <begin position="219"/>
        <end position="343"/>
    </location>
</feature>
<feature type="region of interest" description="Disordered" evidence="3">
    <location>
        <begin position="345"/>
        <end position="364"/>
    </location>
</feature>
<dbReference type="SUPFAM" id="SSF54211">
    <property type="entry name" value="Ribosomal protein S5 domain 2-like"/>
    <property type="match status" value="1"/>
</dbReference>
<dbReference type="InterPro" id="IPR038973">
    <property type="entry name" value="MutL/Mlh/Pms-like"/>
</dbReference>
<name>Q0CEW5_ASPTN</name>
<dbReference type="Proteomes" id="UP000007963">
    <property type="component" value="Unassembled WGS sequence"/>
</dbReference>
<dbReference type="NCBIfam" id="TIGR00585">
    <property type="entry name" value="mutl"/>
    <property type="match status" value="1"/>
</dbReference>
<dbReference type="STRING" id="341663.Q0CEW5"/>
<dbReference type="Pfam" id="PF02518">
    <property type="entry name" value="HATPase_c"/>
    <property type="match status" value="1"/>
</dbReference>
<dbReference type="GO" id="GO:0016887">
    <property type="term" value="F:ATP hydrolysis activity"/>
    <property type="evidence" value="ECO:0007669"/>
    <property type="project" value="InterPro"/>
</dbReference>
<sequence length="669" mass="72428">MPITALPQDTARAIGSTSVISDPCSVVKELLDNALDASATSVFIEISQNTVDVIQVKDNGCGIPPSDHALVCKRAHTSKIATVEDLKKIGGSSLGFRGEALASTAEVSGGVTVTTRVDTEPVASVIRYGRDGGVISVQRASHPVGTTVRVTDLFKHIPVRRQTTLKNTTKTLARVKRLIQEYAAAQPSKRLSLKVLKAKNENGNWMYAPKPNAGLLDAALKIAGTDVASTCVLKHWPIPEATSDFTCVEGNPDCRMTALVLDPNAASRGIGKNIAKIYKSYVRSGSAARESTTTVTDPFLCLHVYCNEATYDVNIEPAKDDVLFENTPSILEAIEELCRDVYGAKEGDSEKRSTSVKGKEPVRQRDGFELLLASSQSTSQGQQRSVNADEAGNRHPTPVTQTTPQPSRGRVQGLSDERRRDSDIRAYSANRESLNPWTITKIITPVNRPGPASTDTSARRLSVDRTWPSPGQHRNSESASRRSSVASCLPSPSASDSSPTSNSPPGLSSSGTPFPISQTSPSLRTNYAKRAARERDRERYGNGSLDTWFGKTTQVGLSRIAAEDPSSPEEQESLTQLAQERFGSETQPSPSQSRPAGCTSFPNRLPHPAWQKLLILRTASGKLSRRDGNKLGDVKNNPPLLVLLILTDILPRGLHYLRIDLREDNQEPP</sequence>
<comment type="similarity">
    <text evidence="1">Belongs to the DNA mismatch repair MutL/HexB family.</text>
</comment>
<dbReference type="EMBL" id="CH476604">
    <property type="protein sequence ID" value="EAU32031.1"/>
    <property type="molecule type" value="Genomic_DNA"/>
</dbReference>
<dbReference type="Gene3D" id="3.30.230.10">
    <property type="match status" value="1"/>
</dbReference>
<feature type="compositionally biased region" description="Basic and acidic residues" evidence="3">
    <location>
        <begin position="415"/>
        <end position="424"/>
    </location>
</feature>
<dbReference type="OMA" id="WTIAKTH"/>
<evidence type="ECO:0000256" key="3">
    <source>
        <dbReference type="SAM" id="MobiDB-lite"/>
    </source>
</evidence>
<feature type="compositionally biased region" description="Low complexity" evidence="3">
    <location>
        <begin position="481"/>
        <end position="505"/>
    </location>
</feature>
<proteinExistence type="inferred from homology"/>
<gene>
    <name evidence="5" type="ORF">ATEG_07769</name>
</gene>
<feature type="compositionally biased region" description="Basic and acidic residues" evidence="3">
    <location>
        <begin position="531"/>
        <end position="540"/>
    </location>
</feature>
<dbReference type="InterPro" id="IPR036890">
    <property type="entry name" value="HATPase_C_sf"/>
</dbReference>
<dbReference type="GeneID" id="4323009"/>
<organism evidence="5 6">
    <name type="scientific">Aspergillus terreus (strain NIH 2624 / FGSC A1156)</name>
    <dbReference type="NCBI Taxonomy" id="341663"/>
    <lineage>
        <taxon>Eukaryota</taxon>
        <taxon>Fungi</taxon>
        <taxon>Dikarya</taxon>
        <taxon>Ascomycota</taxon>
        <taxon>Pezizomycotina</taxon>
        <taxon>Eurotiomycetes</taxon>
        <taxon>Eurotiomycetidae</taxon>
        <taxon>Eurotiales</taxon>
        <taxon>Aspergillaceae</taxon>
        <taxon>Aspergillus</taxon>
        <taxon>Aspergillus subgen. Circumdati</taxon>
    </lineage>
</organism>
<dbReference type="GO" id="GO:0140664">
    <property type="term" value="F:ATP-dependent DNA damage sensor activity"/>
    <property type="evidence" value="ECO:0007669"/>
    <property type="project" value="InterPro"/>
</dbReference>
<dbReference type="AlphaFoldDB" id="Q0CEW5"/>
<dbReference type="Pfam" id="PF01119">
    <property type="entry name" value="DNA_mis_repair"/>
    <property type="match status" value="1"/>
</dbReference>
<dbReference type="GO" id="GO:0030983">
    <property type="term" value="F:mismatched DNA binding"/>
    <property type="evidence" value="ECO:0007669"/>
    <property type="project" value="InterPro"/>
</dbReference>
<evidence type="ECO:0000256" key="1">
    <source>
        <dbReference type="ARBA" id="ARBA00006082"/>
    </source>
</evidence>
<feature type="compositionally biased region" description="Low complexity" evidence="3">
    <location>
        <begin position="374"/>
        <end position="385"/>
    </location>
</feature>
<dbReference type="Gene3D" id="3.30.565.10">
    <property type="entry name" value="Histidine kinase-like ATPase, C-terminal domain"/>
    <property type="match status" value="1"/>
</dbReference>
<dbReference type="InterPro" id="IPR014721">
    <property type="entry name" value="Ribsml_uS5_D2-typ_fold_subgr"/>
</dbReference>
<feature type="region of interest" description="Disordered" evidence="3">
    <location>
        <begin position="373"/>
        <end position="428"/>
    </location>
</feature>
<dbReference type="FunFam" id="3.30.565.10:FF:000017">
    <property type="entry name" value="PMS1 homolog 1, mismatch repair system component"/>
    <property type="match status" value="1"/>
</dbReference>
<dbReference type="GO" id="GO:0032389">
    <property type="term" value="C:MutLalpha complex"/>
    <property type="evidence" value="ECO:0007669"/>
    <property type="project" value="TreeGrafter"/>
</dbReference>
<evidence type="ECO:0000313" key="5">
    <source>
        <dbReference type="EMBL" id="EAU32031.1"/>
    </source>
</evidence>
<evidence type="ECO:0000313" key="6">
    <source>
        <dbReference type="Proteomes" id="UP000007963"/>
    </source>
</evidence>
<dbReference type="SMART" id="SM01340">
    <property type="entry name" value="DNA_mis_repair"/>
    <property type="match status" value="1"/>
</dbReference>
<accession>Q0CEW5</accession>